<feature type="compositionally biased region" description="Basic and acidic residues" evidence="1">
    <location>
        <begin position="136"/>
        <end position="147"/>
    </location>
</feature>
<dbReference type="Proteomes" id="UP000678393">
    <property type="component" value="Unassembled WGS sequence"/>
</dbReference>
<sequence length="864" mass="99692">MDDPRIEWLRDRVYEALDIQGNEVFEELLERDDGEYERRLGKYLNDTPEEGETAILFYKVVREEEEEVEVECEPEIPDIEAEEDLGEGVEGDGNETADGDEEIQALPTSDPDVDADTEQDSESTDVGKKGKKKKPAKDGVPKTEKTPEPPATSDVPDQPEENGKEENGEENEDDNLESMPKTKIIIQKVWHTYLYMCYEHMPEEISDTLCIYFLRNTTGMVPLPSSLEEAEEILPSYFEYSLLNAHSLVMLEQIIRMVYMPLLSYYQHKNGGEDFGAAVKTPAKITSREDTGSPASKVETGKQTDAVESRSKTLLRDEFLINMQKFASAIARTLQQIEGEVRLEVPDVEIPDSIEEALKDEALVEFIHEKCLNWKRQMQAALENLQQRNRQGNGPLAEIDYWRERNAALSALLEQLKMPKVAHMIDIHIAADGDFEDLQSELNKYYIEAKDNVRFLSTLERHFKNVTYGASFRVVTETIPSMMNALRMVWIISRHYNKDERMVPLMERIAWELAERVAKVINVRELFSLPTDEVKKRTSQAKTMLTTWREAYQDVRQKIEASGRDQRWEFDRKRLFERTDYMANICQNLYDIAQVLEEFYNIFGPELKAVTGDPARIEEVLLRVDKLVDPVENLSFDAFSQKEAHLWKRLMTNFYKEVAEIENEAKTFIDESFQSLRSAEGAFDMLLNFKHLRSREAINNQMMQKFKDILVQYGKEVDTMDQLFNELKDNPPLYKGYPPTAGSIFWNRSLFHRIKHTIIRFQTLDEMVASDMGKSTKAKYLSVGRNMRAYEELKYEQWKENVEAVLPGLLKRNLLVKQSYQIATPTPTQHSATGSGDKEEERHSAAEIQGTVKESRAPTDIALQ</sequence>
<dbReference type="PANTHER" id="PTHR22878">
    <property type="entry name" value="DYNEIN HEAVY CHAIN 6, AXONEMAL-LIKE-RELATED"/>
    <property type="match status" value="1"/>
</dbReference>
<feature type="region of interest" description="Disordered" evidence="1">
    <location>
        <begin position="821"/>
        <end position="864"/>
    </location>
</feature>
<feature type="domain" description="Dynein heavy chain tail" evidence="2">
    <location>
        <begin position="368"/>
        <end position="819"/>
    </location>
</feature>
<dbReference type="GO" id="GO:0045505">
    <property type="term" value="F:dynein intermediate chain binding"/>
    <property type="evidence" value="ECO:0007669"/>
    <property type="project" value="InterPro"/>
</dbReference>
<dbReference type="GO" id="GO:0051959">
    <property type="term" value="F:dynein light intermediate chain binding"/>
    <property type="evidence" value="ECO:0007669"/>
    <property type="project" value="InterPro"/>
</dbReference>
<dbReference type="PANTHER" id="PTHR22878:SF63">
    <property type="entry name" value="DYNEIN AXONEMAL HEAVY CHAIN 10"/>
    <property type="match status" value="1"/>
</dbReference>
<dbReference type="AlphaFoldDB" id="A0A8S3ZG23"/>
<organism evidence="3 4">
    <name type="scientific">Candidula unifasciata</name>
    <dbReference type="NCBI Taxonomy" id="100452"/>
    <lineage>
        <taxon>Eukaryota</taxon>
        <taxon>Metazoa</taxon>
        <taxon>Spiralia</taxon>
        <taxon>Lophotrochozoa</taxon>
        <taxon>Mollusca</taxon>
        <taxon>Gastropoda</taxon>
        <taxon>Heterobranchia</taxon>
        <taxon>Euthyneura</taxon>
        <taxon>Panpulmonata</taxon>
        <taxon>Eupulmonata</taxon>
        <taxon>Stylommatophora</taxon>
        <taxon>Helicina</taxon>
        <taxon>Helicoidea</taxon>
        <taxon>Geomitridae</taxon>
        <taxon>Candidula</taxon>
    </lineage>
</organism>
<feature type="compositionally biased region" description="Acidic residues" evidence="1">
    <location>
        <begin position="111"/>
        <end position="123"/>
    </location>
</feature>
<feature type="compositionally biased region" description="Acidic residues" evidence="1">
    <location>
        <begin position="167"/>
        <end position="176"/>
    </location>
</feature>
<feature type="region of interest" description="Disordered" evidence="1">
    <location>
        <begin position="286"/>
        <end position="305"/>
    </location>
</feature>
<dbReference type="GO" id="GO:0030286">
    <property type="term" value="C:dynein complex"/>
    <property type="evidence" value="ECO:0007669"/>
    <property type="project" value="InterPro"/>
</dbReference>
<feature type="compositionally biased region" description="Acidic residues" evidence="1">
    <location>
        <begin position="66"/>
        <end position="103"/>
    </location>
</feature>
<feature type="compositionally biased region" description="Basic and acidic residues" evidence="1">
    <location>
        <begin position="836"/>
        <end position="845"/>
    </location>
</feature>
<feature type="compositionally biased region" description="Polar residues" evidence="1">
    <location>
        <begin position="821"/>
        <end position="834"/>
    </location>
</feature>
<dbReference type="InterPro" id="IPR026983">
    <property type="entry name" value="DHC"/>
</dbReference>
<dbReference type="Pfam" id="PF08385">
    <property type="entry name" value="DHC_N1"/>
    <property type="match status" value="1"/>
</dbReference>
<dbReference type="GO" id="GO:0007018">
    <property type="term" value="P:microtubule-based movement"/>
    <property type="evidence" value="ECO:0007669"/>
    <property type="project" value="InterPro"/>
</dbReference>
<reference evidence="3" key="1">
    <citation type="submission" date="2021-04" db="EMBL/GenBank/DDBJ databases">
        <authorList>
            <consortium name="Molecular Ecology Group"/>
        </authorList>
    </citation>
    <scope>NUCLEOTIDE SEQUENCE</scope>
</reference>
<dbReference type="OrthoDB" id="10251809at2759"/>
<dbReference type="EMBL" id="CAJHNH020002225">
    <property type="protein sequence ID" value="CAG5126036.1"/>
    <property type="molecule type" value="Genomic_DNA"/>
</dbReference>
<proteinExistence type="predicted"/>
<accession>A0A8S3ZG23</accession>
<comment type="caution">
    <text evidence="3">The sequence shown here is derived from an EMBL/GenBank/DDBJ whole genome shotgun (WGS) entry which is preliminary data.</text>
</comment>
<protein>
    <recommendedName>
        <fullName evidence="2">Dynein heavy chain tail domain-containing protein</fullName>
    </recommendedName>
</protein>
<keyword evidence="4" id="KW-1185">Reference proteome</keyword>
<evidence type="ECO:0000313" key="3">
    <source>
        <dbReference type="EMBL" id="CAG5126036.1"/>
    </source>
</evidence>
<name>A0A8S3ZG23_9EUPU</name>
<feature type="region of interest" description="Disordered" evidence="1">
    <location>
        <begin position="66"/>
        <end position="179"/>
    </location>
</feature>
<evidence type="ECO:0000313" key="4">
    <source>
        <dbReference type="Proteomes" id="UP000678393"/>
    </source>
</evidence>
<evidence type="ECO:0000256" key="1">
    <source>
        <dbReference type="SAM" id="MobiDB-lite"/>
    </source>
</evidence>
<feature type="non-terminal residue" evidence="3">
    <location>
        <position position="1"/>
    </location>
</feature>
<gene>
    <name evidence="3" type="ORF">CUNI_LOCUS11594</name>
</gene>
<dbReference type="InterPro" id="IPR013594">
    <property type="entry name" value="Dynein_heavy_tail"/>
</dbReference>
<evidence type="ECO:0000259" key="2">
    <source>
        <dbReference type="Pfam" id="PF08385"/>
    </source>
</evidence>